<keyword evidence="1" id="KW-0732">Signal</keyword>
<proteinExistence type="predicted"/>
<name>A0A3N4HBX8_ASCIM</name>
<feature type="signal peptide" evidence="1">
    <location>
        <begin position="1"/>
        <end position="21"/>
    </location>
</feature>
<reference evidence="2 3" key="1">
    <citation type="journal article" date="2018" name="Nat. Ecol. Evol.">
        <title>Pezizomycetes genomes reveal the molecular basis of ectomycorrhizal truffle lifestyle.</title>
        <authorList>
            <person name="Murat C."/>
            <person name="Payen T."/>
            <person name="Noel B."/>
            <person name="Kuo A."/>
            <person name="Morin E."/>
            <person name="Chen J."/>
            <person name="Kohler A."/>
            <person name="Krizsan K."/>
            <person name="Balestrini R."/>
            <person name="Da Silva C."/>
            <person name="Montanini B."/>
            <person name="Hainaut M."/>
            <person name="Levati E."/>
            <person name="Barry K.W."/>
            <person name="Belfiori B."/>
            <person name="Cichocki N."/>
            <person name="Clum A."/>
            <person name="Dockter R.B."/>
            <person name="Fauchery L."/>
            <person name="Guy J."/>
            <person name="Iotti M."/>
            <person name="Le Tacon F."/>
            <person name="Lindquist E.A."/>
            <person name="Lipzen A."/>
            <person name="Malagnac F."/>
            <person name="Mello A."/>
            <person name="Molinier V."/>
            <person name="Miyauchi S."/>
            <person name="Poulain J."/>
            <person name="Riccioni C."/>
            <person name="Rubini A."/>
            <person name="Sitrit Y."/>
            <person name="Splivallo R."/>
            <person name="Traeger S."/>
            <person name="Wang M."/>
            <person name="Zifcakova L."/>
            <person name="Wipf D."/>
            <person name="Zambonelli A."/>
            <person name="Paolocci F."/>
            <person name="Nowrousian M."/>
            <person name="Ottonello S."/>
            <person name="Baldrian P."/>
            <person name="Spatafora J.W."/>
            <person name="Henrissat B."/>
            <person name="Nagy L.G."/>
            <person name="Aury J.M."/>
            <person name="Wincker P."/>
            <person name="Grigoriev I.V."/>
            <person name="Bonfante P."/>
            <person name="Martin F.M."/>
        </authorList>
    </citation>
    <scope>NUCLEOTIDE SEQUENCE [LARGE SCALE GENOMIC DNA]</scope>
    <source>
        <strain evidence="2 3">RN42</strain>
    </source>
</reference>
<keyword evidence="3" id="KW-1185">Reference proteome</keyword>
<dbReference type="Proteomes" id="UP000275078">
    <property type="component" value="Unassembled WGS sequence"/>
</dbReference>
<evidence type="ECO:0000313" key="3">
    <source>
        <dbReference type="Proteomes" id="UP000275078"/>
    </source>
</evidence>
<gene>
    <name evidence="2" type="ORF">BJ508DRAFT_315181</name>
</gene>
<evidence type="ECO:0000256" key="1">
    <source>
        <dbReference type="SAM" id="SignalP"/>
    </source>
</evidence>
<evidence type="ECO:0000313" key="2">
    <source>
        <dbReference type="EMBL" id="RPA71913.1"/>
    </source>
</evidence>
<organism evidence="2 3">
    <name type="scientific">Ascobolus immersus RN42</name>
    <dbReference type="NCBI Taxonomy" id="1160509"/>
    <lineage>
        <taxon>Eukaryota</taxon>
        <taxon>Fungi</taxon>
        <taxon>Dikarya</taxon>
        <taxon>Ascomycota</taxon>
        <taxon>Pezizomycotina</taxon>
        <taxon>Pezizomycetes</taxon>
        <taxon>Pezizales</taxon>
        <taxon>Ascobolaceae</taxon>
        <taxon>Ascobolus</taxon>
    </lineage>
</organism>
<feature type="chain" id="PRO_5018009868" evidence="1">
    <location>
        <begin position="22"/>
        <end position="190"/>
    </location>
</feature>
<sequence length="190" mass="20686">MKFPVALPLLAAASAITPAFAAPVNVVTFADAKAAMVDYAKDLGPLLVPFLQAYGPQAALMLSAAALSLALEGPEGFQVRPDEAEVPKLSSSPNFLTGHEAHRYLLDHGESAIYPAKRSEPFRITQVFSSKESADCVRAGKKCNRKPRPVSTQVTLHTRKCSRESKYYKDTLIVERVWLGDGAREYYVCG</sequence>
<dbReference type="EMBL" id="ML119891">
    <property type="protein sequence ID" value="RPA71913.1"/>
    <property type="molecule type" value="Genomic_DNA"/>
</dbReference>
<dbReference type="AlphaFoldDB" id="A0A3N4HBX8"/>
<accession>A0A3N4HBX8</accession>
<protein>
    <submittedName>
        <fullName evidence="2">Uncharacterized protein</fullName>
    </submittedName>
</protein>